<evidence type="ECO:0000259" key="4">
    <source>
        <dbReference type="PROSITE" id="PS50949"/>
    </source>
</evidence>
<dbReference type="GO" id="GO:0003700">
    <property type="term" value="F:DNA-binding transcription factor activity"/>
    <property type="evidence" value="ECO:0007669"/>
    <property type="project" value="InterPro"/>
</dbReference>
<name>A0A7X5ZHV2_9GAMM</name>
<dbReference type="SMART" id="SM00895">
    <property type="entry name" value="FCD"/>
    <property type="match status" value="1"/>
</dbReference>
<keyword evidence="2" id="KW-0238">DNA-binding</keyword>
<dbReference type="Proteomes" id="UP000490980">
    <property type="component" value="Unassembled WGS sequence"/>
</dbReference>
<dbReference type="Gene3D" id="1.20.120.530">
    <property type="entry name" value="GntR ligand-binding domain-like"/>
    <property type="match status" value="1"/>
</dbReference>
<dbReference type="SMART" id="SM00345">
    <property type="entry name" value="HTH_GNTR"/>
    <property type="match status" value="1"/>
</dbReference>
<dbReference type="InterPro" id="IPR036390">
    <property type="entry name" value="WH_DNA-bd_sf"/>
</dbReference>
<dbReference type="PANTHER" id="PTHR43537:SF44">
    <property type="entry name" value="GNTR FAMILY REGULATORY PROTEIN"/>
    <property type="match status" value="1"/>
</dbReference>
<dbReference type="EMBL" id="JAARLZ010000003">
    <property type="protein sequence ID" value="NII06124.1"/>
    <property type="molecule type" value="Genomic_DNA"/>
</dbReference>
<evidence type="ECO:0000313" key="6">
    <source>
        <dbReference type="Proteomes" id="UP000490980"/>
    </source>
</evidence>
<dbReference type="CDD" id="cd07377">
    <property type="entry name" value="WHTH_GntR"/>
    <property type="match status" value="1"/>
</dbReference>
<dbReference type="InterPro" id="IPR036388">
    <property type="entry name" value="WH-like_DNA-bd_sf"/>
</dbReference>
<comment type="caution">
    <text evidence="5">The sequence shown here is derived from an EMBL/GenBank/DDBJ whole genome shotgun (WGS) entry which is preliminary data.</text>
</comment>
<keyword evidence="6" id="KW-1185">Reference proteome</keyword>
<dbReference type="AlphaFoldDB" id="A0A7X5ZHV2"/>
<dbReference type="InterPro" id="IPR008920">
    <property type="entry name" value="TF_FadR/GntR_C"/>
</dbReference>
<organism evidence="5 6">
    <name type="scientific">Luteibacter anthropi</name>
    <dbReference type="NCBI Taxonomy" id="564369"/>
    <lineage>
        <taxon>Bacteria</taxon>
        <taxon>Pseudomonadati</taxon>
        <taxon>Pseudomonadota</taxon>
        <taxon>Gammaproteobacteria</taxon>
        <taxon>Lysobacterales</taxon>
        <taxon>Rhodanobacteraceae</taxon>
        <taxon>Luteibacter</taxon>
    </lineage>
</organism>
<sequence length="245" mass="27498">MPLRNDVIVKPVAARNLHGQVVQELGQMIVSGKLAPGEGLPREEVLAEQLKVSRTALREAMKVLVTKGLIESRQRTGARVREAVHWNQLDADVLAWRCALMPTDSFVEKLVEMRELIEPAAAASAARRRTTEQLADLKTAYEAMASSEDLDSWAEADLAFHETLLRCTNNELMVSLFSVIETALGTFFLLSARNSENFKLALPHHEKVYEAVRKRQPDVARQAMLRMVGESRDNIRRQGRKLKSA</sequence>
<keyword evidence="3" id="KW-0804">Transcription</keyword>
<evidence type="ECO:0000256" key="3">
    <source>
        <dbReference type="ARBA" id="ARBA00023163"/>
    </source>
</evidence>
<dbReference type="SUPFAM" id="SSF48008">
    <property type="entry name" value="GntR ligand-binding domain-like"/>
    <property type="match status" value="1"/>
</dbReference>
<evidence type="ECO:0000256" key="1">
    <source>
        <dbReference type="ARBA" id="ARBA00023015"/>
    </source>
</evidence>
<dbReference type="GO" id="GO:0003677">
    <property type="term" value="F:DNA binding"/>
    <property type="evidence" value="ECO:0007669"/>
    <property type="project" value="UniProtKB-KW"/>
</dbReference>
<gene>
    <name evidence="5" type="ORF">HBF25_06965</name>
</gene>
<dbReference type="Gene3D" id="1.10.10.10">
    <property type="entry name" value="Winged helix-like DNA-binding domain superfamily/Winged helix DNA-binding domain"/>
    <property type="match status" value="1"/>
</dbReference>
<dbReference type="Pfam" id="PF00392">
    <property type="entry name" value="GntR"/>
    <property type="match status" value="1"/>
</dbReference>
<evidence type="ECO:0000256" key="2">
    <source>
        <dbReference type="ARBA" id="ARBA00023125"/>
    </source>
</evidence>
<dbReference type="Pfam" id="PF07729">
    <property type="entry name" value="FCD"/>
    <property type="match status" value="1"/>
</dbReference>
<keyword evidence="1" id="KW-0805">Transcription regulation</keyword>
<reference evidence="5 6" key="1">
    <citation type="submission" date="2020-03" db="EMBL/GenBank/DDBJ databases">
        <authorList>
            <person name="Lai Q."/>
        </authorList>
    </citation>
    <scope>NUCLEOTIDE SEQUENCE [LARGE SCALE GENOMIC DNA]</scope>
    <source>
        <strain evidence="5 6">CCUG 25036</strain>
    </source>
</reference>
<protein>
    <submittedName>
        <fullName evidence="5">FadR family transcriptional regulator</fullName>
    </submittedName>
</protein>
<proteinExistence type="predicted"/>
<accession>A0A7X5ZHV2</accession>
<dbReference type="PROSITE" id="PS50949">
    <property type="entry name" value="HTH_GNTR"/>
    <property type="match status" value="1"/>
</dbReference>
<dbReference type="InterPro" id="IPR011711">
    <property type="entry name" value="GntR_C"/>
</dbReference>
<evidence type="ECO:0000313" key="5">
    <source>
        <dbReference type="EMBL" id="NII06124.1"/>
    </source>
</evidence>
<dbReference type="PANTHER" id="PTHR43537">
    <property type="entry name" value="TRANSCRIPTIONAL REGULATOR, GNTR FAMILY"/>
    <property type="match status" value="1"/>
</dbReference>
<dbReference type="SUPFAM" id="SSF46785">
    <property type="entry name" value="Winged helix' DNA-binding domain"/>
    <property type="match status" value="1"/>
</dbReference>
<dbReference type="PRINTS" id="PR00035">
    <property type="entry name" value="HTHGNTR"/>
</dbReference>
<dbReference type="InterPro" id="IPR000524">
    <property type="entry name" value="Tscrpt_reg_HTH_GntR"/>
</dbReference>
<feature type="domain" description="HTH gntR-type" evidence="4">
    <location>
        <begin position="15"/>
        <end position="83"/>
    </location>
</feature>